<name>A0AAD9N6W2_9ANNE</name>
<keyword evidence="3" id="KW-0732">Signal</keyword>
<dbReference type="InterPro" id="IPR017943">
    <property type="entry name" value="Bactericidal_perm-incr_a/b_dom"/>
</dbReference>
<dbReference type="Gene3D" id="3.15.20.10">
    <property type="entry name" value="Bactericidal permeability-increasing protein, domain 2"/>
    <property type="match status" value="1"/>
</dbReference>
<comment type="caution">
    <text evidence="5">The sequence shown here is derived from an EMBL/GenBank/DDBJ whole genome shotgun (WGS) entry which is preliminary data.</text>
</comment>
<sequence>MKPLILSLVCLLVFCTVVTLGRNPGLKVKVTQNGLNYAATVTVEQLSAKVKGQAIPDQHGSSSLAVGKVEYDVTNIKIRDSGTFDVDVSGVSLTLSISMGVDTTGRPTISTRSCDCNVGRVRVKFHGGASWLYNLFTKSLEKPISNALRSKLRDSLTKIINVDAAKSLKKLKVRVPIEGLLTLDYSLVSAPVFGVKYLESLHKGEFFWTTNQTETPFRPRPVPDLSGTPKMVTIFLSDYVSNSLAYAIYTYGSQFLRYSLTQKDLPLKYRHYLNTDIFPPKALVVIAGNMTKGLIKAEVEHFGFRLNITKVAIQPVPATVLNIIFQIAVNNFIIPKLNGKFINIIVVLKTLINTIISIN</sequence>
<dbReference type="Pfam" id="PF02886">
    <property type="entry name" value="LBP_BPI_CETP_C"/>
    <property type="match status" value="1"/>
</dbReference>
<feature type="chain" id="PRO_5042045649" description="Lipid-binding serum glycoprotein N-terminal domain-containing protein" evidence="3">
    <location>
        <begin position="22"/>
        <end position="359"/>
    </location>
</feature>
<dbReference type="EMBL" id="JAODUP010000216">
    <property type="protein sequence ID" value="KAK2156324.1"/>
    <property type="molecule type" value="Genomic_DNA"/>
</dbReference>
<dbReference type="GO" id="GO:0008289">
    <property type="term" value="F:lipid binding"/>
    <property type="evidence" value="ECO:0007669"/>
    <property type="project" value="InterPro"/>
</dbReference>
<dbReference type="InterPro" id="IPR017942">
    <property type="entry name" value="Lipid-bd_serum_glycop_N"/>
</dbReference>
<accession>A0AAD9N6W2</accession>
<evidence type="ECO:0000313" key="6">
    <source>
        <dbReference type="Proteomes" id="UP001208570"/>
    </source>
</evidence>
<dbReference type="InterPro" id="IPR001124">
    <property type="entry name" value="Lipid-bd_serum_glycop_C"/>
</dbReference>
<feature type="domain" description="Lipid-binding serum glycoprotein N-terminal" evidence="4">
    <location>
        <begin position="29"/>
        <end position="211"/>
    </location>
</feature>
<organism evidence="5 6">
    <name type="scientific">Paralvinella palmiformis</name>
    <dbReference type="NCBI Taxonomy" id="53620"/>
    <lineage>
        <taxon>Eukaryota</taxon>
        <taxon>Metazoa</taxon>
        <taxon>Spiralia</taxon>
        <taxon>Lophotrochozoa</taxon>
        <taxon>Annelida</taxon>
        <taxon>Polychaeta</taxon>
        <taxon>Sedentaria</taxon>
        <taxon>Canalipalpata</taxon>
        <taxon>Terebellida</taxon>
        <taxon>Terebelliformia</taxon>
        <taxon>Alvinellidae</taxon>
        <taxon>Paralvinella</taxon>
    </lineage>
</organism>
<dbReference type="PANTHER" id="PTHR10504">
    <property type="entry name" value="BACTERICIDAL PERMEABILITY-INCREASING BPI PROTEIN-RELATED"/>
    <property type="match status" value="1"/>
</dbReference>
<dbReference type="Pfam" id="PF01273">
    <property type="entry name" value="LBP_BPI_CETP"/>
    <property type="match status" value="1"/>
</dbReference>
<reference evidence="5" key="1">
    <citation type="journal article" date="2023" name="Mol. Biol. Evol.">
        <title>Third-Generation Sequencing Reveals the Adaptive Role of the Epigenome in Three Deep-Sea Polychaetes.</title>
        <authorList>
            <person name="Perez M."/>
            <person name="Aroh O."/>
            <person name="Sun Y."/>
            <person name="Lan Y."/>
            <person name="Juniper S.K."/>
            <person name="Young C.R."/>
            <person name="Angers B."/>
            <person name="Qian P.Y."/>
        </authorList>
    </citation>
    <scope>NUCLEOTIDE SEQUENCE</scope>
    <source>
        <strain evidence="5">P08H-3</strain>
    </source>
</reference>
<protein>
    <recommendedName>
        <fullName evidence="4">Lipid-binding serum glycoprotein N-terminal domain-containing protein</fullName>
    </recommendedName>
</protein>
<feature type="signal peptide" evidence="3">
    <location>
        <begin position="1"/>
        <end position="21"/>
    </location>
</feature>
<evidence type="ECO:0000259" key="4">
    <source>
        <dbReference type="SMART" id="SM00328"/>
    </source>
</evidence>
<evidence type="ECO:0000313" key="5">
    <source>
        <dbReference type="EMBL" id="KAK2156324.1"/>
    </source>
</evidence>
<keyword evidence="6" id="KW-1185">Reference proteome</keyword>
<dbReference type="Gene3D" id="3.15.10.10">
    <property type="entry name" value="Bactericidal permeability-increasing protein, domain 1"/>
    <property type="match status" value="2"/>
</dbReference>
<evidence type="ECO:0000256" key="1">
    <source>
        <dbReference type="ARBA" id="ARBA00007292"/>
    </source>
</evidence>
<dbReference type="Proteomes" id="UP001208570">
    <property type="component" value="Unassembled WGS sequence"/>
</dbReference>
<evidence type="ECO:0000256" key="2">
    <source>
        <dbReference type="ARBA" id="ARBA00023157"/>
    </source>
</evidence>
<comment type="similarity">
    <text evidence="1">Belongs to the BPI/LBP/Plunc superfamily. BPI/LBP family.</text>
</comment>
<dbReference type="GO" id="GO:0005615">
    <property type="term" value="C:extracellular space"/>
    <property type="evidence" value="ECO:0007669"/>
    <property type="project" value="TreeGrafter"/>
</dbReference>
<dbReference type="SUPFAM" id="SSF55394">
    <property type="entry name" value="Bactericidal permeability-increasing protein, BPI"/>
    <property type="match status" value="2"/>
</dbReference>
<gene>
    <name evidence="5" type="ORF">LSH36_216g04027</name>
</gene>
<proteinExistence type="inferred from homology"/>
<evidence type="ECO:0000256" key="3">
    <source>
        <dbReference type="SAM" id="SignalP"/>
    </source>
</evidence>
<keyword evidence="2" id="KW-1015">Disulfide bond</keyword>
<dbReference type="PANTHER" id="PTHR10504:SF131">
    <property type="entry name" value="BPI2 DOMAIN-CONTAINING PROTEIN"/>
    <property type="match status" value="1"/>
</dbReference>
<dbReference type="SMART" id="SM00328">
    <property type="entry name" value="BPI1"/>
    <property type="match status" value="1"/>
</dbReference>
<dbReference type="InterPro" id="IPR032942">
    <property type="entry name" value="BPI/LBP/Plunc"/>
</dbReference>
<dbReference type="AlphaFoldDB" id="A0AAD9N6W2"/>